<evidence type="ECO:0000313" key="8">
    <source>
        <dbReference type="EMBL" id="PGH35104.1"/>
    </source>
</evidence>
<dbReference type="STRING" id="73230.A0A2B7ZF56"/>
<dbReference type="InterPro" id="IPR003593">
    <property type="entry name" value="AAA+_ATPase"/>
</dbReference>
<dbReference type="Gene3D" id="1.10.8.60">
    <property type="match status" value="2"/>
</dbReference>
<evidence type="ECO:0000256" key="5">
    <source>
        <dbReference type="SAM" id="Coils"/>
    </source>
</evidence>
<dbReference type="Proteomes" id="UP000226031">
    <property type="component" value="Unassembled WGS sequence"/>
</dbReference>
<dbReference type="CDD" id="cd06008">
    <property type="entry name" value="NF-X1-zinc-finger"/>
    <property type="match status" value="1"/>
</dbReference>
<keyword evidence="3" id="KW-0347">Helicase</keyword>
<dbReference type="GO" id="GO:0004386">
    <property type="term" value="F:helicase activity"/>
    <property type="evidence" value="ECO:0007669"/>
    <property type="project" value="InterPro"/>
</dbReference>
<evidence type="ECO:0000313" key="9">
    <source>
        <dbReference type="Proteomes" id="UP000226031"/>
    </source>
</evidence>
<dbReference type="GO" id="GO:0005524">
    <property type="term" value="F:ATP binding"/>
    <property type="evidence" value="ECO:0007669"/>
    <property type="project" value="UniProtKB-KW"/>
</dbReference>
<comment type="caution">
    <text evidence="8">The sequence shown here is derived from an EMBL/GenBank/DDBJ whole genome shotgun (WGS) entry which is preliminary data.</text>
</comment>
<sequence length="2319" mass="258998">MALPRSEQDGSTRSRRLHKVFFDTVTGKRPIANSQSARLFVEAVCNQADVATCASKLVSKPKGLDSVQAALRLDTSLDFVNGPATELLQYFQAPELKAICGGEFLRQILLKVVEPPIFWDAFIDAFKSGRLQAKTAQSFAWLLLQLLSFPVAKAVEYLAVGQDVAIQQKLISSPQQDIRHMAQRIKHISEAIASPNTAEDFRAGGRHDNDFPSVRDISILPTPDEIASKDPPFLRRATDVYECQPESGRFAAHVNNQFRLLREDMLRDLREELHIVLESKKTGRRGVLIKGLIASSVECDLRSPWSLLLKCPHDIPQLRDMDRQKRNKTIDNTPNLLKHGSLACLLADNELAGLVTIVRDEDLLKKYPPFIRLQISPDSVEKILLRLKTAGEIGLVQLNTAVFAYEPVLLQLKETKELSLQTELLHWNPGDSVASRPYHSDAVSDLVFKLRDDPFRDLKSILGLPNTTCLDESQANCLVSGLSQRVSLVQGPPGTGKSFIGALIAKAIYEFSAETILVVCYTNHALDQFLEDLLDTNIPSSSTIRLGSPTKASLRTRPLLISEQRSKFGLKQDDWLIIDTEKTKAFSAANELKEACDKYLSSGVTIDELFEYIELFVDDGLPYFDAFQVPKEHDGMTRIGAKGKGVGKDYLLQRWAKGRDAGMYKSSVESRFPQVWKMPATERGLKLQTWKIGIVEEHVANMKNWGNHYNSALAQIDKIKKQKDMNVLRSKRIIGCTTTAAAKYVQQIQAASPGVLLVEEAGEILESHIITALGPDTKQMILIGDHKQLRPKAHYDLSVEKGDGYDLNRSLFERLILKGYPHQTLYQQHRMRPEISSLVRQLTYPNLVDAARTKGRPNLRGFTDNVIFVDHRSWEDEAVGVPDWKDTTSKTSKKNTFEVDMVLKCVRYLSQQGYKTDDMIVLTPYLAQLRLMMDVLGQENDPVLNDLDSYDLVRAGLLPAATAMVNKTRLRISTIDNYQGEERKIVIVSLTRSNSRGDIGFLSSPERLNVLISRARDAFIILGNAGTFLESRKGGELWKRFTDLLKEGSHIYSGFPIKCERHPDRRALLSCPQDFDHCPDGGCMEPCGVTLNCGIHPCPSRCHQLYDHSKMPCKHLVQYTCPKGHIRHWKCHLNQPQTCTTCDREDKQRQKEIEDQLSRQRQRDLKLAQHSAAMENLDEQIRQTKEEKKDARLAEERVQALEQKKRDLEAALNSVGAGRTSCSPNRPRTKAPPSSSEVNKKPLRNAEGIKDANQASPMSPSEKEWERQKLVENAKNDALDELMNMTGLEDVKSQFLMLKSKIEIVERQGTDLKHERFGIVLLGNPGTGKTTVARLYAKFLASFDILPGSEFVETTGSRLANDGVNGAKDHIDKILNAGGGAFFLDEAYQLAEGHNYGGAAVLDFLLAEIENRVGKIVFILAGYNKQMEKFFEHNQGFDSRMPYRVQFADYEDSDLLTMLTRIIDKKYKGRMALEDGARGLYARIVIRRLGRGRGREGFGNARALENLLAKVSDRQASRLRKERASGTSPDDFLFTKEDLIGPEPSEALLNCVAWKELQQMIGLQSVKSSVQGLLDRVKVNYDRELQEKPPVEVSLNRVFLGSPGTGKTTVGKLYGQILADLGLLTNGEVVIKNPSDFIGDVLGASEKNAKAILKATEGKVLIIDEAYMLYAGNGNGGGSSDTYKTAVIDTIVAEVQSTPGEDRCVLLLGYDDQMQEMFQNCNPGLSRRFQLADAFHFEDFDDLQLRCILELKLKKQGLAATEDAKATAVEVLGKARLRPNFGNAGEVENLISHAKAHQQKRQSKLPSTKRSVDIVFEPEDFDENYNRSKIAVANCRDLFADIVGCDAIVEKLEDYQKTFANMKARNLDPRTQVPCNFIFKGPPGTGKTTTARKMGKVFYDMGMLSCPEVIECSATDLIGQYVGQTGPKTQKLLEKALGKVLFIDEAYRLGDGHFATEAINELVDSLTKTKYAGKMIVILAGYDADMNQLLSVNQGLSSRFAEEIVFTNMLPKQCLLLLQQRLKKVGISVLLEETSELYGELIHILEDLGALPSWGNGRDIETISKYIMGLTFKNAEPTESQLIVSEKQVLAALQQEYSKQKERCTTSKASVKADRIHGGMDFPEPLLPPDIRTSVAQRNAAKNQNLESAKRLGTKTEASPCDASVRDPGVSDEAWMQLQSDKNVYELSQKSIEAAITSSKAKIQSVKNEKERLDAQIKIIDEAKQKAKHDREEMNRLKQLHEEARLKAIHETLAIRAANEALEAAERKRREEVKVQHKLRVMGVCPVGFAWIKQAGGYRCAGGSHFVGNNELGLSTEGN</sequence>
<dbReference type="CDD" id="cd00009">
    <property type="entry name" value="AAA"/>
    <property type="match status" value="2"/>
</dbReference>
<accession>A0A2B7ZF56</accession>
<feature type="compositionally biased region" description="Polar residues" evidence="6">
    <location>
        <begin position="1220"/>
        <end position="1237"/>
    </location>
</feature>
<feature type="region of interest" description="Disordered" evidence="6">
    <location>
        <begin position="1212"/>
        <end position="1267"/>
    </location>
</feature>
<feature type="domain" description="AAA+ ATPase" evidence="7">
    <location>
        <begin position="1315"/>
        <end position="1447"/>
    </location>
</feature>
<proteinExistence type="inferred from homology"/>
<feature type="domain" description="AAA+ ATPase" evidence="7">
    <location>
        <begin position="1873"/>
        <end position="2010"/>
    </location>
</feature>
<feature type="domain" description="AAA+ ATPase" evidence="7">
    <location>
        <begin position="1594"/>
        <end position="1712"/>
    </location>
</feature>
<keyword evidence="2" id="KW-0547">Nucleotide-binding</keyword>
<dbReference type="Pfam" id="PF17866">
    <property type="entry name" value="AAA_lid_6"/>
    <property type="match status" value="2"/>
</dbReference>
<keyword evidence="5" id="KW-0175">Coiled coil</keyword>
<feature type="coiled-coil region" evidence="5">
    <location>
        <begin position="2196"/>
        <end position="2275"/>
    </location>
</feature>
<feature type="domain" description="AAA+ ATPase" evidence="7">
    <location>
        <begin position="483"/>
        <end position="873"/>
    </location>
</feature>
<dbReference type="Pfam" id="PF13086">
    <property type="entry name" value="AAA_11"/>
    <property type="match status" value="1"/>
</dbReference>
<evidence type="ECO:0000256" key="3">
    <source>
        <dbReference type="ARBA" id="ARBA00022806"/>
    </source>
</evidence>
<keyword evidence="9" id="KW-1185">Reference proteome</keyword>
<dbReference type="EMBL" id="PDND01000027">
    <property type="protein sequence ID" value="PGH35104.1"/>
    <property type="molecule type" value="Genomic_DNA"/>
</dbReference>
<dbReference type="InterPro" id="IPR041677">
    <property type="entry name" value="DNA2/NAM7_AAA_11"/>
</dbReference>
<dbReference type="InterPro" id="IPR027417">
    <property type="entry name" value="P-loop_NTPase"/>
</dbReference>
<dbReference type="InterPro" id="IPR000641">
    <property type="entry name" value="CbxX/CfxQ"/>
</dbReference>
<evidence type="ECO:0000256" key="4">
    <source>
        <dbReference type="ARBA" id="ARBA00022840"/>
    </source>
</evidence>
<dbReference type="FunFam" id="3.40.50.300:FF:001660">
    <property type="entry name" value="NF-X1 finger and helicase protein, putative"/>
    <property type="match status" value="1"/>
</dbReference>
<dbReference type="SUPFAM" id="SSF52540">
    <property type="entry name" value="P-loop containing nucleoside triphosphate hydrolases"/>
    <property type="match status" value="4"/>
</dbReference>
<dbReference type="InterPro" id="IPR041627">
    <property type="entry name" value="AAA_lid_6"/>
</dbReference>
<evidence type="ECO:0000256" key="2">
    <source>
        <dbReference type="ARBA" id="ARBA00022741"/>
    </source>
</evidence>
<dbReference type="FunFam" id="1.10.8.60:FF:000160">
    <property type="entry name" value="WGS project CABT00000000 data, contig 2.55"/>
    <property type="match status" value="1"/>
</dbReference>
<organism evidence="8 9">
    <name type="scientific">[Emmonsia] crescens</name>
    <dbReference type="NCBI Taxonomy" id="73230"/>
    <lineage>
        <taxon>Eukaryota</taxon>
        <taxon>Fungi</taxon>
        <taxon>Dikarya</taxon>
        <taxon>Ascomycota</taxon>
        <taxon>Pezizomycotina</taxon>
        <taxon>Eurotiomycetes</taxon>
        <taxon>Eurotiomycetidae</taxon>
        <taxon>Onygenales</taxon>
        <taxon>Ajellomycetaceae</taxon>
        <taxon>Emergomyces</taxon>
    </lineage>
</organism>
<dbReference type="GO" id="GO:0016887">
    <property type="term" value="F:ATP hydrolysis activity"/>
    <property type="evidence" value="ECO:0007669"/>
    <property type="project" value="InterPro"/>
</dbReference>
<feature type="compositionally biased region" description="Basic and acidic residues" evidence="6">
    <location>
        <begin position="1179"/>
        <end position="1194"/>
    </location>
</feature>
<dbReference type="PANTHER" id="PTHR43392:SF2">
    <property type="entry name" value="AAA-TYPE ATPASE FAMILY PROTEIN _ ANKYRIN REPEAT FAMILY PROTEIN"/>
    <property type="match status" value="1"/>
</dbReference>
<evidence type="ECO:0000259" key="7">
    <source>
        <dbReference type="SMART" id="SM00382"/>
    </source>
</evidence>
<feature type="compositionally biased region" description="Basic and acidic residues" evidence="6">
    <location>
        <begin position="1153"/>
        <end position="1167"/>
    </location>
</feature>
<dbReference type="Gene3D" id="3.40.50.300">
    <property type="entry name" value="P-loop containing nucleotide triphosphate hydrolases"/>
    <property type="match status" value="6"/>
</dbReference>
<dbReference type="SMART" id="SM00382">
    <property type="entry name" value="AAA"/>
    <property type="match status" value="4"/>
</dbReference>
<protein>
    <recommendedName>
        <fullName evidence="7">AAA+ ATPase domain-containing protein</fullName>
    </recommendedName>
</protein>
<dbReference type="InterPro" id="IPR050773">
    <property type="entry name" value="CbxX/CfxQ_RuBisCO_ESX"/>
</dbReference>
<dbReference type="Pfam" id="PF13087">
    <property type="entry name" value="AAA_12"/>
    <property type="match status" value="1"/>
</dbReference>
<gene>
    <name evidence="8" type="ORF">GX50_02025</name>
</gene>
<dbReference type="CDD" id="cd18808">
    <property type="entry name" value="SF1_C_Upf1"/>
    <property type="match status" value="1"/>
</dbReference>
<dbReference type="InterPro" id="IPR003959">
    <property type="entry name" value="ATPase_AAA_core"/>
</dbReference>
<evidence type="ECO:0000256" key="1">
    <source>
        <dbReference type="ARBA" id="ARBA00010378"/>
    </source>
</evidence>
<feature type="region of interest" description="Disordered" evidence="6">
    <location>
        <begin position="1153"/>
        <end position="1194"/>
    </location>
</feature>
<dbReference type="FunFam" id="3.40.50.300:FF:000216">
    <property type="entry name" value="Type VII secretion ATPase EccA"/>
    <property type="match status" value="3"/>
</dbReference>
<dbReference type="PANTHER" id="PTHR43392">
    <property type="entry name" value="AAA-TYPE ATPASE FAMILY PROTEIN / ANKYRIN REPEAT FAMILY PROTEIN"/>
    <property type="match status" value="1"/>
</dbReference>
<dbReference type="CDD" id="cd17936">
    <property type="entry name" value="EEXXEc_NFX1"/>
    <property type="match status" value="1"/>
</dbReference>
<evidence type="ECO:0000256" key="6">
    <source>
        <dbReference type="SAM" id="MobiDB-lite"/>
    </source>
</evidence>
<reference evidence="8 9" key="1">
    <citation type="submission" date="2017-10" db="EMBL/GenBank/DDBJ databases">
        <title>Comparative genomics in systemic dimorphic fungi from Ajellomycetaceae.</title>
        <authorList>
            <person name="Munoz J.F."/>
            <person name="Mcewen J.G."/>
            <person name="Clay O.K."/>
            <person name="Cuomo C.A."/>
        </authorList>
    </citation>
    <scope>NUCLEOTIDE SEQUENCE [LARGE SCALE GENOMIC DNA]</scope>
    <source>
        <strain evidence="8 9">UAMH4076</strain>
    </source>
</reference>
<dbReference type="PRINTS" id="PR00819">
    <property type="entry name" value="CBXCFQXSUPER"/>
</dbReference>
<dbReference type="VEuPathDB" id="FungiDB:EMCG_02894"/>
<dbReference type="InterPro" id="IPR041679">
    <property type="entry name" value="DNA2/NAM7-like_C"/>
</dbReference>
<comment type="similarity">
    <text evidence="1">Belongs to the CbxX/CfxQ family.</text>
</comment>
<dbReference type="Pfam" id="PF00004">
    <property type="entry name" value="AAA"/>
    <property type="match status" value="3"/>
</dbReference>
<feature type="region of interest" description="Disordered" evidence="6">
    <location>
        <begin position="2138"/>
        <end position="2168"/>
    </location>
</feature>
<dbReference type="InterPro" id="IPR047187">
    <property type="entry name" value="SF1_C_Upf1"/>
</dbReference>
<name>A0A2B7ZF56_9EURO</name>
<keyword evidence="3" id="KW-0378">Hydrolase</keyword>
<feature type="compositionally biased region" description="Polar residues" evidence="6">
    <location>
        <begin position="2138"/>
        <end position="2147"/>
    </location>
</feature>
<keyword evidence="4" id="KW-0067">ATP-binding</keyword>